<reference evidence="7" key="1">
    <citation type="submission" date="2023-10" db="EMBL/GenBank/DDBJ databases">
        <title>Genome of Potential pathogenic bacteria in Crohn's disease.</title>
        <authorList>
            <person name="Rodriguez-Palacios A."/>
        </authorList>
    </citation>
    <scope>NUCLEOTIDE SEQUENCE</scope>
    <source>
        <strain evidence="7">CavFT-hAR62</strain>
    </source>
</reference>
<accession>A0AAE4RYK8</accession>
<dbReference type="Pfam" id="PF04464">
    <property type="entry name" value="Glyphos_transf"/>
    <property type="match status" value="1"/>
</dbReference>
<evidence type="ECO:0000313" key="7">
    <source>
        <dbReference type="EMBL" id="MDU0268462.1"/>
    </source>
</evidence>
<dbReference type="PANTHER" id="PTHR37316:SF3">
    <property type="entry name" value="TEICHOIC ACID GLYCEROL-PHOSPHATE TRANSFERASE"/>
    <property type="match status" value="1"/>
</dbReference>
<sequence length="385" mass="45664">MISNPKLKKIFQTYVFGVVSIINKRIRHDKRKIILYSNMGFRDNVKSLYDYLIEQKYNEQYEIICCCNDFKRWSFVNIPNVKFVSCVKGFFYYFFAGYVFYSFGKIPIVPGINQKTIQLWHGSPYKAADAGMLKGHSWKHQYYSFSVATSRTFAKIWSRYFSMPLDHVLIGGQPRNDILYKSWPEYDFGDYKKLVLWAPTFRYSSKMGYQDVEDAKIVPILHSEDFIKINDYLKEKGVKIVVKLHPVQDLDKYDMMEMSNFILLSHAEFVKRGMDLYKFMTQCDALITDYSSIFYDYLLLDRPIAFTEDDLEDYSDVRGFAVDDPQGYKPGYRIRNLKNLYEFIDCLLTNTDFYKEERKRVNELVNEYRDGNFCQHILDLVGIIK</sequence>
<dbReference type="RefSeq" id="WP_117829814.1">
    <property type="nucleotide sequence ID" value="NZ_BAABZF010000001.1"/>
</dbReference>
<evidence type="ECO:0000256" key="5">
    <source>
        <dbReference type="ARBA" id="ARBA00022944"/>
    </source>
</evidence>
<dbReference type="InterPro" id="IPR043148">
    <property type="entry name" value="TagF_C"/>
</dbReference>
<dbReference type="InterPro" id="IPR007554">
    <property type="entry name" value="Glycerophosphate_synth"/>
</dbReference>
<evidence type="ECO:0000256" key="4">
    <source>
        <dbReference type="ARBA" id="ARBA00022679"/>
    </source>
</evidence>
<evidence type="ECO:0000256" key="1">
    <source>
        <dbReference type="ARBA" id="ARBA00004202"/>
    </source>
</evidence>
<protein>
    <submittedName>
        <fullName evidence="7">CDP-glycerol glycerophosphotransferase family protein</fullName>
    </submittedName>
</protein>
<dbReference type="Gene3D" id="3.40.50.11820">
    <property type="match status" value="1"/>
</dbReference>
<proteinExistence type="inferred from homology"/>
<comment type="caution">
    <text evidence="7">The sequence shown here is derived from an EMBL/GenBank/DDBJ whole genome shotgun (WGS) entry which is preliminary data.</text>
</comment>
<dbReference type="Proteomes" id="UP001181086">
    <property type="component" value="Unassembled WGS sequence"/>
</dbReference>
<evidence type="ECO:0000256" key="3">
    <source>
        <dbReference type="ARBA" id="ARBA00022475"/>
    </source>
</evidence>
<comment type="similarity">
    <text evidence="2">Belongs to the CDP-glycerol glycerophosphotransferase family.</text>
</comment>
<evidence type="ECO:0000256" key="2">
    <source>
        <dbReference type="ARBA" id="ARBA00010488"/>
    </source>
</evidence>
<dbReference type="InterPro" id="IPR043149">
    <property type="entry name" value="TagF_N"/>
</dbReference>
<dbReference type="PANTHER" id="PTHR37316">
    <property type="entry name" value="TEICHOIC ACID GLYCEROL-PHOSPHATE PRIMASE"/>
    <property type="match status" value="1"/>
</dbReference>
<dbReference type="InterPro" id="IPR051612">
    <property type="entry name" value="Teichoic_Acid_Biosynth"/>
</dbReference>
<dbReference type="GO" id="GO:0005886">
    <property type="term" value="C:plasma membrane"/>
    <property type="evidence" value="ECO:0007669"/>
    <property type="project" value="UniProtKB-SubCell"/>
</dbReference>
<gene>
    <name evidence="7" type="ORF">RVH45_00805</name>
</gene>
<dbReference type="Gene3D" id="3.40.50.12580">
    <property type="match status" value="1"/>
</dbReference>
<evidence type="ECO:0000313" key="8">
    <source>
        <dbReference type="Proteomes" id="UP001181086"/>
    </source>
</evidence>
<dbReference type="GO" id="GO:0019350">
    <property type="term" value="P:teichoic acid biosynthetic process"/>
    <property type="evidence" value="ECO:0007669"/>
    <property type="project" value="UniProtKB-KW"/>
</dbReference>
<keyword evidence="3" id="KW-1003">Cell membrane</keyword>
<keyword evidence="5" id="KW-0777">Teichoic acid biosynthesis</keyword>
<dbReference type="AlphaFoldDB" id="A0AAE4RYK8"/>
<dbReference type="GO" id="GO:0047355">
    <property type="term" value="F:CDP-glycerol glycerophosphotransferase activity"/>
    <property type="evidence" value="ECO:0007669"/>
    <property type="project" value="InterPro"/>
</dbReference>
<dbReference type="EMBL" id="JAWDEV010000001">
    <property type="protein sequence ID" value="MDU0268462.1"/>
    <property type="molecule type" value="Genomic_DNA"/>
</dbReference>
<comment type="subcellular location">
    <subcellularLocation>
        <location evidence="1">Cell membrane</location>
        <topology evidence="1">Peripheral membrane protein</topology>
    </subcellularLocation>
</comment>
<evidence type="ECO:0000256" key="6">
    <source>
        <dbReference type="ARBA" id="ARBA00023136"/>
    </source>
</evidence>
<dbReference type="SUPFAM" id="SSF53756">
    <property type="entry name" value="UDP-Glycosyltransferase/glycogen phosphorylase"/>
    <property type="match status" value="1"/>
</dbReference>
<name>A0AAE4RYK8_9BACT</name>
<organism evidence="7 8">
    <name type="scientific">Phocaeicola dorei</name>
    <dbReference type="NCBI Taxonomy" id="357276"/>
    <lineage>
        <taxon>Bacteria</taxon>
        <taxon>Pseudomonadati</taxon>
        <taxon>Bacteroidota</taxon>
        <taxon>Bacteroidia</taxon>
        <taxon>Bacteroidales</taxon>
        <taxon>Bacteroidaceae</taxon>
        <taxon>Phocaeicola</taxon>
    </lineage>
</organism>
<keyword evidence="6" id="KW-0472">Membrane</keyword>
<keyword evidence="4" id="KW-0808">Transferase</keyword>